<dbReference type="EMBL" id="WJBH02000006">
    <property type="protein sequence ID" value="KAI9556852.1"/>
    <property type="molecule type" value="Genomic_DNA"/>
</dbReference>
<dbReference type="PROSITE" id="PS50808">
    <property type="entry name" value="ZF_BED"/>
    <property type="match status" value="1"/>
</dbReference>
<comment type="subcellular location">
    <subcellularLocation>
        <location evidence="1">Nucleus</location>
    </subcellularLocation>
</comment>
<dbReference type="InterPro" id="IPR052035">
    <property type="entry name" value="ZnF_BED_domain_contain"/>
</dbReference>
<evidence type="ECO:0000256" key="9">
    <source>
        <dbReference type="PROSITE-ProRule" id="PRU00027"/>
    </source>
</evidence>
<keyword evidence="4" id="KW-0862">Zinc</keyword>
<dbReference type="GO" id="GO:0009791">
    <property type="term" value="P:post-embryonic development"/>
    <property type="evidence" value="ECO:0007669"/>
    <property type="project" value="UniProtKB-ARBA"/>
</dbReference>
<protein>
    <recommendedName>
        <fullName evidence="11">BED-type domain-containing protein</fullName>
    </recommendedName>
</protein>
<evidence type="ECO:0000259" key="11">
    <source>
        <dbReference type="PROSITE" id="PS50808"/>
    </source>
</evidence>
<comment type="caution">
    <text evidence="12">The sequence shown here is derived from an EMBL/GenBank/DDBJ whole genome shotgun (WGS) entry which is preliminary data.</text>
</comment>
<keyword evidence="8" id="KW-0539">Nucleus</keyword>
<gene>
    <name evidence="12" type="ORF">GHT06_016644</name>
</gene>
<proteinExistence type="predicted"/>
<organism evidence="12 13">
    <name type="scientific">Daphnia sinensis</name>
    <dbReference type="NCBI Taxonomy" id="1820382"/>
    <lineage>
        <taxon>Eukaryota</taxon>
        <taxon>Metazoa</taxon>
        <taxon>Ecdysozoa</taxon>
        <taxon>Arthropoda</taxon>
        <taxon>Crustacea</taxon>
        <taxon>Branchiopoda</taxon>
        <taxon>Diplostraca</taxon>
        <taxon>Cladocera</taxon>
        <taxon>Anomopoda</taxon>
        <taxon>Daphniidae</taxon>
        <taxon>Daphnia</taxon>
        <taxon>Daphnia similis group</taxon>
    </lineage>
</organism>
<evidence type="ECO:0000256" key="5">
    <source>
        <dbReference type="ARBA" id="ARBA00023015"/>
    </source>
</evidence>
<keyword evidence="5" id="KW-0805">Transcription regulation</keyword>
<dbReference type="InterPro" id="IPR012337">
    <property type="entry name" value="RNaseH-like_sf"/>
</dbReference>
<keyword evidence="13" id="KW-1185">Reference proteome</keyword>
<dbReference type="SUPFAM" id="SSF53098">
    <property type="entry name" value="Ribonuclease H-like"/>
    <property type="match status" value="1"/>
</dbReference>
<evidence type="ECO:0000256" key="10">
    <source>
        <dbReference type="SAM" id="MobiDB-lite"/>
    </source>
</evidence>
<dbReference type="GO" id="GO:0046983">
    <property type="term" value="F:protein dimerization activity"/>
    <property type="evidence" value="ECO:0007669"/>
    <property type="project" value="InterPro"/>
</dbReference>
<evidence type="ECO:0000256" key="7">
    <source>
        <dbReference type="ARBA" id="ARBA00023163"/>
    </source>
</evidence>
<dbReference type="Pfam" id="PF05699">
    <property type="entry name" value="Dimer_Tnp_hAT"/>
    <property type="match status" value="1"/>
</dbReference>
<feature type="domain" description="BED-type" evidence="11">
    <location>
        <begin position="223"/>
        <end position="273"/>
    </location>
</feature>
<dbReference type="InterPro" id="IPR008906">
    <property type="entry name" value="HATC_C_dom"/>
</dbReference>
<feature type="region of interest" description="Disordered" evidence="10">
    <location>
        <begin position="1"/>
        <end position="74"/>
    </location>
</feature>
<keyword evidence="7" id="KW-0804">Transcription</keyword>
<name>A0AAD5KQJ2_9CRUS</name>
<accession>A0AAD5KQJ2</accession>
<evidence type="ECO:0000256" key="2">
    <source>
        <dbReference type="ARBA" id="ARBA00022723"/>
    </source>
</evidence>
<feature type="compositionally biased region" description="Polar residues" evidence="10">
    <location>
        <begin position="124"/>
        <end position="134"/>
    </location>
</feature>
<keyword evidence="6" id="KW-0238">DNA-binding</keyword>
<dbReference type="GO" id="GO:0005634">
    <property type="term" value="C:nucleus"/>
    <property type="evidence" value="ECO:0007669"/>
    <property type="project" value="UniProtKB-SubCell"/>
</dbReference>
<evidence type="ECO:0000313" key="13">
    <source>
        <dbReference type="Proteomes" id="UP000820818"/>
    </source>
</evidence>
<dbReference type="SUPFAM" id="SSF57667">
    <property type="entry name" value="beta-beta-alpha zinc fingers"/>
    <property type="match status" value="1"/>
</dbReference>
<keyword evidence="2" id="KW-0479">Metal-binding</keyword>
<dbReference type="Pfam" id="PF02892">
    <property type="entry name" value="zf-BED"/>
    <property type="match status" value="2"/>
</dbReference>
<dbReference type="PANTHER" id="PTHR46481">
    <property type="entry name" value="ZINC FINGER BED DOMAIN-CONTAINING PROTEIN 4"/>
    <property type="match status" value="1"/>
</dbReference>
<evidence type="ECO:0000256" key="6">
    <source>
        <dbReference type="ARBA" id="ARBA00023125"/>
    </source>
</evidence>
<keyword evidence="3 9" id="KW-0863">Zinc-finger</keyword>
<evidence type="ECO:0000256" key="1">
    <source>
        <dbReference type="ARBA" id="ARBA00004123"/>
    </source>
</evidence>
<evidence type="ECO:0000313" key="12">
    <source>
        <dbReference type="EMBL" id="KAI9556852.1"/>
    </source>
</evidence>
<feature type="compositionally biased region" description="Polar residues" evidence="10">
    <location>
        <begin position="144"/>
        <end position="160"/>
    </location>
</feature>
<dbReference type="GO" id="GO:0003677">
    <property type="term" value="F:DNA binding"/>
    <property type="evidence" value="ECO:0007669"/>
    <property type="project" value="UniProtKB-KW"/>
</dbReference>
<dbReference type="InterPro" id="IPR036236">
    <property type="entry name" value="Znf_C2H2_sf"/>
</dbReference>
<dbReference type="SMART" id="SM00614">
    <property type="entry name" value="ZnF_BED"/>
    <property type="match status" value="2"/>
</dbReference>
<dbReference type="GO" id="GO:0008270">
    <property type="term" value="F:zinc ion binding"/>
    <property type="evidence" value="ECO:0007669"/>
    <property type="project" value="UniProtKB-KW"/>
</dbReference>
<feature type="compositionally biased region" description="Low complexity" evidence="10">
    <location>
        <begin position="16"/>
        <end position="26"/>
    </location>
</feature>
<feature type="region of interest" description="Disordered" evidence="10">
    <location>
        <begin position="123"/>
        <end position="167"/>
    </location>
</feature>
<dbReference type="InterPro" id="IPR003656">
    <property type="entry name" value="Znf_BED"/>
</dbReference>
<sequence>MSKGILRTNAERKKTTNSALSSLSNTGKNVIAGVKSDDSEEEINTGNVKLFTPKRTSTRLSQSRDEANSPSLSNSRKRKSWIWSHFDEIGNTRTGKCKYCPAKFVISGTGTMSKHIHSKHSTILAHSNHSTSSPKGEGGKLETKSGTSKGMLGSNSEGQKTSNSPLSSLLSTSGIVTFELNESDEDGEVIISKQEVKAPKRKATSLGQSQEEIESQSFSNAKKRKSWIWMHFDEIGNTRTCKCKYCPASFVISGTGTMSKHMRSKHSALLSQSNQSPVISTKEVMLPFKYDVDAARKAYEEFVVSGGHAFTLGEQLAFQKFISKLRPLYKPVSGTVLKDRLMETYERLKLQVIGRLSKSKVALTTDLWTSPNNLPFMGISAVIWNEKSTPVEFVIGCKQVIGDQSGVNLAEKFCEIVSLYQLNDNMLAITTDNATSDHTFIDHIIQWTKDTSRPFKKDSWVRCFGHIINLCVKCALENMFGLLQKLRDLIVAIRASSERIQQFKEILKECEFELFELDYEEDELFSFDGAVITDDLLPFLDCPKQWSSTYFFLKRGLKLRRAIDEIAKDQELCQNELKEEEWLILEQVFSFLEKFALVTTYVETSHFPTLSLVIPMYNRLLNLLEETSRDESKHPLVVKGAAAGLQILSAYYEEASPLLMAATFMDPRCKMQYFVDSGCNFSAETGDECTIIEDLMTTRVKPVIEKLWRKYKVKTNPCDPSSNSNPDSAPKNENSASLEKGLTITKTQINNYIANVIFGRNRTPNIKPEKDEMKEYEEEETEPADCNPTAVFDYWSNRSTRWPRLSVMAKDLLCIPATSAASKRAFSAGRDLFGMANMTLTLETVEALVCLRSWYKAGLVEEMDVQEFIEENFGNSND</sequence>
<dbReference type="Proteomes" id="UP000820818">
    <property type="component" value="Linkage Group LG6"/>
</dbReference>
<dbReference type="AlphaFoldDB" id="A0AAD5KQJ2"/>
<evidence type="ECO:0000256" key="8">
    <source>
        <dbReference type="ARBA" id="ARBA00023242"/>
    </source>
</evidence>
<feature type="compositionally biased region" description="Low complexity" evidence="10">
    <location>
        <begin position="717"/>
        <end position="732"/>
    </location>
</feature>
<evidence type="ECO:0000256" key="4">
    <source>
        <dbReference type="ARBA" id="ARBA00022833"/>
    </source>
</evidence>
<feature type="region of interest" description="Disordered" evidence="10">
    <location>
        <begin position="717"/>
        <end position="736"/>
    </location>
</feature>
<reference evidence="12 13" key="1">
    <citation type="submission" date="2022-05" db="EMBL/GenBank/DDBJ databases">
        <title>A multi-omics perspective on studying reproductive biology in Daphnia sinensis.</title>
        <authorList>
            <person name="Jia J."/>
        </authorList>
    </citation>
    <scope>NUCLEOTIDE SEQUENCE [LARGE SCALE GENOMIC DNA]</scope>
    <source>
        <strain evidence="12 13">WSL</strain>
    </source>
</reference>
<evidence type="ECO:0000256" key="3">
    <source>
        <dbReference type="ARBA" id="ARBA00022771"/>
    </source>
</evidence>
<dbReference type="PANTHER" id="PTHR46481:SF10">
    <property type="entry name" value="ZINC FINGER BED DOMAIN-CONTAINING PROTEIN 39"/>
    <property type="match status" value="1"/>
</dbReference>